<feature type="transmembrane region" description="Helical" evidence="10">
    <location>
        <begin position="263"/>
        <end position="283"/>
    </location>
</feature>
<feature type="transmembrane region" description="Helical" evidence="10">
    <location>
        <begin position="6"/>
        <end position="24"/>
    </location>
</feature>
<dbReference type="GO" id="GO:0003954">
    <property type="term" value="F:NADH dehydrogenase activity"/>
    <property type="evidence" value="ECO:0007669"/>
    <property type="project" value="TreeGrafter"/>
</dbReference>
<evidence type="ECO:0000256" key="1">
    <source>
        <dbReference type="ARBA" id="ARBA00004127"/>
    </source>
</evidence>
<organism evidence="13 14">
    <name type="scientific">Calycomorphotria hydatis</name>
    <dbReference type="NCBI Taxonomy" id="2528027"/>
    <lineage>
        <taxon>Bacteria</taxon>
        <taxon>Pseudomonadati</taxon>
        <taxon>Planctomycetota</taxon>
        <taxon>Planctomycetia</taxon>
        <taxon>Planctomycetales</taxon>
        <taxon>Planctomycetaceae</taxon>
        <taxon>Calycomorphotria</taxon>
    </lineage>
</organism>
<feature type="transmembrane region" description="Helical" evidence="10">
    <location>
        <begin position="289"/>
        <end position="314"/>
    </location>
</feature>
<dbReference type="GO" id="GO:0008137">
    <property type="term" value="F:NADH dehydrogenase (ubiquinone) activity"/>
    <property type="evidence" value="ECO:0007669"/>
    <property type="project" value="InterPro"/>
</dbReference>
<evidence type="ECO:0000313" key="14">
    <source>
        <dbReference type="Proteomes" id="UP000319976"/>
    </source>
</evidence>
<keyword evidence="4" id="KW-1278">Translocase</keyword>
<evidence type="ECO:0000259" key="12">
    <source>
        <dbReference type="Pfam" id="PF01059"/>
    </source>
</evidence>
<feature type="transmembrane region" description="Helical" evidence="10">
    <location>
        <begin position="169"/>
        <end position="190"/>
    </location>
</feature>
<dbReference type="Proteomes" id="UP000319976">
    <property type="component" value="Chromosome"/>
</dbReference>
<evidence type="ECO:0000256" key="7">
    <source>
        <dbReference type="ARBA" id="ARBA00023136"/>
    </source>
</evidence>
<dbReference type="InterPro" id="IPR001750">
    <property type="entry name" value="ND/Mrp_TM"/>
</dbReference>
<dbReference type="GO" id="GO:0012505">
    <property type="term" value="C:endomembrane system"/>
    <property type="evidence" value="ECO:0007669"/>
    <property type="project" value="UniProtKB-SubCell"/>
</dbReference>
<dbReference type="EC" id="1.6.5.11" evidence="13"/>
<evidence type="ECO:0000256" key="4">
    <source>
        <dbReference type="ARBA" id="ARBA00022967"/>
    </source>
</evidence>
<feature type="transmembrane region" description="Helical" evidence="10">
    <location>
        <begin position="31"/>
        <end position="51"/>
    </location>
</feature>
<dbReference type="Pfam" id="PF00361">
    <property type="entry name" value="Proton_antipo_M"/>
    <property type="match status" value="1"/>
</dbReference>
<feature type="transmembrane region" description="Helical" evidence="10">
    <location>
        <begin position="117"/>
        <end position="134"/>
    </location>
</feature>
<dbReference type="InterPro" id="IPR010227">
    <property type="entry name" value="NADH_Q_OxRdtase_chainM/4"/>
</dbReference>
<evidence type="ECO:0000256" key="8">
    <source>
        <dbReference type="RuleBase" id="RU000320"/>
    </source>
</evidence>
<dbReference type="KEGG" id="chya:V22_12750"/>
<dbReference type="InterPro" id="IPR000260">
    <property type="entry name" value="NADH4_N"/>
</dbReference>
<evidence type="ECO:0000256" key="6">
    <source>
        <dbReference type="ARBA" id="ARBA00023027"/>
    </source>
</evidence>
<dbReference type="Pfam" id="PF01059">
    <property type="entry name" value="Oxidored_q5_N"/>
    <property type="match status" value="1"/>
</dbReference>
<evidence type="ECO:0000256" key="3">
    <source>
        <dbReference type="ARBA" id="ARBA00022692"/>
    </source>
</evidence>
<dbReference type="OrthoDB" id="9807568at2"/>
<feature type="domain" description="NADH:quinone oxidoreductase/Mrp antiporter transmembrane" evidence="11">
    <location>
        <begin position="133"/>
        <end position="448"/>
    </location>
</feature>
<dbReference type="PRINTS" id="PR01437">
    <property type="entry name" value="NUOXDRDTASE4"/>
</dbReference>
<feature type="transmembrane region" description="Helical" evidence="10">
    <location>
        <begin position="87"/>
        <end position="105"/>
    </location>
</feature>
<feature type="region of interest" description="Disordered" evidence="9">
    <location>
        <begin position="533"/>
        <end position="554"/>
    </location>
</feature>
<dbReference type="GO" id="GO:0016020">
    <property type="term" value="C:membrane"/>
    <property type="evidence" value="ECO:0007669"/>
    <property type="project" value="UniProtKB-SubCell"/>
</dbReference>
<dbReference type="PANTHER" id="PTHR43507">
    <property type="entry name" value="NADH-UBIQUINONE OXIDOREDUCTASE CHAIN 4"/>
    <property type="match status" value="1"/>
</dbReference>
<feature type="transmembrane region" description="Helical" evidence="10">
    <location>
        <begin position="140"/>
        <end position="157"/>
    </location>
</feature>
<dbReference type="GO" id="GO:0042773">
    <property type="term" value="P:ATP synthesis coupled electron transport"/>
    <property type="evidence" value="ECO:0007669"/>
    <property type="project" value="InterPro"/>
</dbReference>
<keyword evidence="5 10" id="KW-1133">Transmembrane helix</keyword>
<dbReference type="RefSeq" id="WP_145260883.1">
    <property type="nucleotide sequence ID" value="NZ_CP036316.1"/>
</dbReference>
<feature type="transmembrane region" description="Helical" evidence="10">
    <location>
        <begin position="432"/>
        <end position="458"/>
    </location>
</feature>
<dbReference type="GO" id="GO:0015990">
    <property type="term" value="P:electron transport coupled proton transport"/>
    <property type="evidence" value="ECO:0007669"/>
    <property type="project" value="TreeGrafter"/>
</dbReference>
<dbReference type="AlphaFoldDB" id="A0A517T6P0"/>
<feature type="domain" description="NADH:ubiquinone oxidoreductase chain 4 N-terminal" evidence="12">
    <location>
        <begin position="75"/>
        <end position="112"/>
    </location>
</feature>
<feature type="transmembrane region" description="Helical" evidence="10">
    <location>
        <begin position="362"/>
        <end position="383"/>
    </location>
</feature>
<evidence type="ECO:0000256" key="10">
    <source>
        <dbReference type="SAM" id="Phobius"/>
    </source>
</evidence>
<keyword evidence="3 8" id="KW-0812">Transmembrane</keyword>
<dbReference type="NCBIfam" id="TIGR01972">
    <property type="entry name" value="NDH_I_M"/>
    <property type="match status" value="1"/>
</dbReference>
<proteinExistence type="inferred from homology"/>
<keyword evidence="7 10" id="KW-0472">Membrane</keyword>
<feature type="transmembrane region" description="Helical" evidence="10">
    <location>
        <begin position="229"/>
        <end position="251"/>
    </location>
</feature>
<dbReference type="PANTHER" id="PTHR43507:SF1">
    <property type="entry name" value="NADH-UBIQUINONE OXIDOREDUCTASE CHAIN 4"/>
    <property type="match status" value="1"/>
</dbReference>
<gene>
    <name evidence="13" type="primary">nuoM</name>
    <name evidence="13" type="ORF">V22_12750</name>
</gene>
<evidence type="ECO:0000259" key="11">
    <source>
        <dbReference type="Pfam" id="PF00361"/>
    </source>
</evidence>
<protein>
    <submittedName>
        <fullName evidence="13">NADH-quinone oxidoreductase subunit M</fullName>
        <ecNumber evidence="13">1.6.5.11</ecNumber>
    </submittedName>
</protein>
<evidence type="ECO:0000313" key="13">
    <source>
        <dbReference type="EMBL" id="QDT64045.1"/>
    </source>
</evidence>
<reference evidence="13 14" key="1">
    <citation type="submission" date="2019-02" db="EMBL/GenBank/DDBJ databases">
        <title>Deep-cultivation of Planctomycetes and their phenomic and genomic characterization uncovers novel biology.</title>
        <authorList>
            <person name="Wiegand S."/>
            <person name="Jogler M."/>
            <person name="Boedeker C."/>
            <person name="Pinto D."/>
            <person name="Vollmers J."/>
            <person name="Rivas-Marin E."/>
            <person name="Kohn T."/>
            <person name="Peeters S.H."/>
            <person name="Heuer A."/>
            <person name="Rast P."/>
            <person name="Oberbeckmann S."/>
            <person name="Bunk B."/>
            <person name="Jeske O."/>
            <person name="Meyerdierks A."/>
            <person name="Storesund J.E."/>
            <person name="Kallscheuer N."/>
            <person name="Luecker S."/>
            <person name="Lage O.M."/>
            <person name="Pohl T."/>
            <person name="Merkel B.J."/>
            <person name="Hornburger P."/>
            <person name="Mueller R.-W."/>
            <person name="Bruemmer F."/>
            <person name="Labrenz M."/>
            <person name="Spormann A.M."/>
            <person name="Op den Camp H."/>
            <person name="Overmann J."/>
            <person name="Amann R."/>
            <person name="Jetten M.S.M."/>
            <person name="Mascher T."/>
            <person name="Medema M.H."/>
            <person name="Devos D.P."/>
            <person name="Kaster A.-K."/>
            <person name="Ovreas L."/>
            <person name="Rohde M."/>
            <person name="Galperin M.Y."/>
            <person name="Jogler C."/>
        </authorList>
    </citation>
    <scope>NUCLEOTIDE SEQUENCE [LARGE SCALE GENOMIC DNA]</scope>
    <source>
        <strain evidence="13 14">V22</strain>
    </source>
</reference>
<sequence length="554" mass="60134">MSDAFLLSLVIFLPALGAIALLGFNSRNVAAMRGFATLVTGAVFLLTLYLIPAYNSAEPNEAGYRLAVDLPWIPMWNIGYRLGIDGLSLPLLILTSLISFLGMLASWNIEKQLKGYLILYLLLESGMLGVFLALDFFLFYVFFEVMLLPMYFLIGIWGGPRKEYAAIKFFLYTLVGSILMLIVMLMTYFASGTGAAGATFDFATLAAIGQGASEGEYAKAEFSLEMQQWAFGLLLVAFLIKLPAVPFHTWLPDAHVEAPTPISMILAGVLLKIGGYGLLRVAYPLFPLGAYWASSAVVTLGVVSILYGAFAALAQTDFKRLVAYSSVSHMGYVLLGIGVWSLSGGAAERSAEYWLMGLNGAIYQMIGHGITSAGMFFMVGVIYDRVHHRNLSEFGGLMARMPLYAGLSVGIFFAGMGLPGMCGFIGEAFTVLASWNYCPIMAALAASGIILTAGYILWALQRVYLGPRYTGPHSDEITPITSREATIGWVLLTLAIVFGVYPRLVFDVTTPTTERFVKDLSAAVSANEQIANSSTESSVTEDQLSQRTSEVLRR</sequence>
<keyword evidence="14" id="KW-1185">Reference proteome</keyword>
<dbReference type="EMBL" id="CP036316">
    <property type="protein sequence ID" value="QDT64045.1"/>
    <property type="molecule type" value="Genomic_DNA"/>
</dbReference>
<comment type="subcellular location">
    <subcellularLocation>
        <location evidence="1">Endomembrane system</location>
        <topology evidence="1">Multi-pass membrane protein</topology>
    </subcellularLocation>
    <subcellularLocation>
        <location evidence="8">Membrane</location>
        <topology evidence="8">Multi-pass membrane protein</topology>
    </subcellularLocation>
</comment>
<dbReference type="GO" id="GO:0048039">
    <property type="term" value="F:ubiquinone binding"/>
    <property type="evidence" value="ECO:0007669"/>
    <property type="project" value="TreeGrafter"/>
</dbReference>
<feature type="transmembrane region" description="Helical" evidence="10">
    <location>
        <begin position="403"/>
        <end position="426"/>
    </location>
</feature>
<name>A0A517T6P0_9PLAN</name>
<keyword evidence="6" id="KW-0520">NAD</keyword>
<keyword evidence="13" id="KW-0560">Oxidoreductase</keyword>
<evidence type="ECO:0000256" key="2">
    <source>
        <dbReference type="ARBA" id="ARBA00009025"/>
    </source>
</evidence>
<feature type="transmembrane region" description="Helical" evidence="10">
    <location>
        <begin position="487"/>
        <end position="506"/>
    </location>
</feature>
<dbReference type="InterPro" id="IPR003918">
    <property type="entry name" value="NADH_UbQ_OxRdtase"/>
</dbReference>
<feature type="transmembrane region" description="Helical" evidence="10">
    <location>
        <begin position="321"/>
        <end position="342"/>
    </location>
</feature>
<evidence type="ECO:0000256" key="5">
    <source>
        <dbReference type="ARBA" id="ARBA00022989"/>
    </source>
</evidence>
<comment type="similarity">
    <text evidence="2">Belongs to the complex I subunit 4 family.</text>
</comment>
<evidence type="ECO:0000256" key="9">
    <source>
        <dbReference type="SAM" id="MobiDB-lite"/>
    </source>
</evidence>
<accession>A0A517T6P0</accession>